<dbReference type="Gene3D" id="1.10.10.10">
    <property type="entry name" value="Winged helix-like DNA-binding domain superfamily/Winged helix DNA-binding domain"/>
    <property type="match status" value="1"/>
</dbReference>
<evidence type="ECO:0000256" key="1">
    <source>
        <dbReference type="ARBA" id="ARBA00023015"/>
    </source>
</evidence>
<feature type="domain" description="HTH luxR-type" evidence="4">
    <location>
        <begin position="154"/>
        <end position="219"/>
    </location>
</feature>
<keyword evidence="2" id="KW-0238">DNA-binding</keyword>
<dbReference type="InterPro" id="IPR000792">
    <property type="entry name" value="Tscrpt_reg_LuxR_C"/>
</dbReference>
<dbReference type="InterPro" id="IPR000014">
    <property type="entry name" value="PAS"/>
</dbReference>
<dbReference type="PROSITE" id="PS50043">
    <property type="entry name" value="HTH_LUXR_2"/>
    <property type="match status" value="1"/>
</dbReference>
<dbReference type="Gene3D" id="3.30.450.20">
    <property type="entry name" value="PAS domain"/>
    <property type="match status" value="1"/>
</dbReference>
<dbReference type="Pfam" id="PF08448">
    <property type="entry name" value="PAS_4"/>
    <property type="match status" value="1"/>
</dbReference>
<evidence type="ECO:0000256" key="3">
    <source>
        <dbReference type="ARBA" id="ARBA00023163"/>
    </source>
</evidence>
<evidence type="ECO:0000313" key="6">
    <source>
        <dbReference type="Proteomes" id="UP001501116"/>
    </source>
</evidence>
<dbReference type="PANTHER" id="PTHR44688:SF16">
    <property type="entry name" value="DNA-BINDING TRANSCRIPTIONAL ACTIVATOR DEVR_DOSR"/>
    <property type="match status" value="1"/>
</dbReference>
<protein>
    <recommendedName>
        <fullName evidence="4">HTH luxR-type domain-containing protein</fullName>
    </recommendedName>
</protein>
<dbReference type="InterPro" id="IPR016032">
    <property type="entry name" value="Sig_transdc_resp-reg_C-effctor"/>
</dbReference>
<dbReference type="InterPro" id="IPR035965">
    <property type="entry name" value="PAS-like_dom_sf"/>
</dbReference>
<evidence type="ECO:0000313" key="5">
    <source>
        <dbReference type="EMBL" id="GAA1939070.1"/>
    </source>
</evidence>
<dbReference type="Proteomes" id="UP001501116">
    <property type="component" value="Unassembled WGS sequence"/>
</dbReference>
<evidence type="ECO:0000256" key="2">
    <source>
        <dbReference type="ARBA" id="ARBA00023125"/>
    </source>
</evidence>
<dbReference type="InterPro" id="IPR036388">
    <property type="entry name" value="WH-like_DNA-bd_sf"/>
</dbReference>
<keyword evidence="1" id="KW-0805">Transcription regulation</keyword>
<dbReference type="SMART" id="SM00091">
    <property type="entry name" value="PAS"/>
    <property type="match status" value="1"/>
</dbReference>
<keyword evidence="3" id="KW-0804">Transcription</keyword>
<dbReference type="InterPro" id="IPR013656">
    <property type="entry name" value="PAS_4"/>
</dbReference>
<dbReference type="NCBIfam" id="TIGR00229">
    <property type="entry name" value="sensory_box"/>
    <property type="match status" value="1"/>
</dbReference>
<reference evidence="6" key="1">
    <citation type="journal article" date="2019" name="Int. J. Syst. Evol. Microbiol.">
        <title>The Global Catalogue of Microorganisms (GCM) 10K type strain sequencing project: providing services to taxonomists for standard genome sequencing and annotation.</title>
        <authorList>
            <consortium name="The Broad Institute Genomics Platform"/>
            <consortium name="The Broad Institute Genome Sequencing Center for Infectious Disease"/>
            <person name="Wu L."/>
            <person name="Ma J."/>
        </authorList>
    </citation>
    <scope>NUCLEOTIDE SEQUENCE [LARGE SCALE GENOMIC DNA]</scope>
    <source>
        <strain evidence="6">JCM 14545</strain>
    </source>
</reference>
<dbReference type="PANTHER" id="PTHR44688">
    <property type="entry name" value="DNA-BINDING TRANSCRIPTIONAL ACTIVATOR DEVR_DOSR"/>
    <property type="match status" value="1"/>
</dbReference>
<dbReference type="PRINTS" id="PR00038">
    <property type="entry name" value="HTHLUXR"/>
</dbReference>
<dbReference type="EMBL" id="BAAANN010000001">
    <property type="protein sequence ID" value="GAA1939070.1"/>
    <property type="molecule type" value="Genomic_DNA"/>
</dbReference>
<dbReference type="CDD" id="cd00130">
    <property type="entry name" value="PAS"/>
    <property type="match status" value="1"/>
</dbReference>
<dbReference type="Pfam" id="PF00196">
    <property type="entry name" value="GerE"/>
    <property type="match status" value="1"/>
</dbReference>
<dbReference type="SMART" id="SM00421">
    <property type="entry name" value="HTH_LUXR"/>
    <property type="match status" value="1"/>
</dbReference>
<accession>A0ABP5BBU5</accession>
<name>A0ABP5BBU5_9PSEU</name>
<comment type="caution">
    <text evidence="5">The sequence shown here is derived from an EMBL/GenBank/DDBJ whole genome shotgun (WGS) entry which is preliminary data.</text>
</comment>
<evidence type="ECO:0000259" key="4">
    <source>
        <dbReference type="PROSITE" id="PS50043"/>
    </source>
</evidence>
<dbReference type="CDD" id="cd06170">
    <property type="entry name" value="LuxR_C_like"/>
    <property type="match status" value="1"/>
</dbReference>
<gene>
    <name evidence="5" type="ORF">GCM10009754_02650</name>
</gene>
<keyword evidence="6" id="KW-1185">Reference proteome</keyword>
<dbReference type="SUPFAM" id="SSF46894">
    <property type="entry name" value="C-terminal effector domain of the bipartite response regulators"/>
    <property type="match status" value="1"/>
</dbReference>
<sequence>MTIAPMAPHGLAVADRPLNSVDFAYGLTREYEHIFSSFFENSGVSLAILDRELRVLDANPELLALVGRSSAEVRWSTFPALLHPYVAQRVEQRLIRLARRKDRVFRDQFHQLVSGTAAAPVTVVATALPENAEGKAAVLLLCLPHRGRRPSADGGAAGGRLTDLDARILQGIAEGTTTAEMARKLYLSRQGVEYHIHRMLRKLKVKNRAELVSRCYVLGLLTPDAWPPKVPQQHRAP</sequence>
<dbReference type="SUPFAM" id="SSF55785">
    <property type="entry name" value="PYP-like sensor domain (PAS domain)"/>
    <property type="match status" value="1"/>
</dbReference>
<organism evidence="5 6">
    <name type="scientific">Amycolatopsis minnesotensis</name>
    <dbReference type="NCBI Taxonomy" id="337894"/>
    <lineage>
        <taxon>Bacteria</taxon>
        <taxon>Bacillati</taxon>
        <taxon>Actinomycetota</taxon>
        <taxon>Actinomycetes</taxon>
        <taxon>Pseudonocardiales</taxon>
        <taxon>Pseudonocardiaceae</taxon>
        <taxon>Amycolatopsis</taxon>
    </lineage>
</organism>
<proteinExistence type="predicted"/>